<dbReference type="RefSeq" id="WP_205002096.1">
    <property type="nucleotide sequence ID" value="NZ_JAFBER010000001.1"/>
</dbReference>
<organism evidence="5 6">
    <name type="scientific">Scopulibacillus daqui</name>
    <dbReference type="NCBI Taxonomy" id="1469162"/>
    <lineage>
        <taxon>Bacteria</taxon>
        <taxon>Bacillati</taxon>
        <taxon>Bacillota</taxon>
        <taxon>Bacilli</taxon>
        <taxon>Bacillales</taxon>
        <taxon>Sporolactobacillaceae</taxon>
        <taxon>Scopulibacillus</taxon>
    </lineage>
</organism>
<dbReference type="InterPro" id="IPR032816">
    <property type="entry name" value="VTT_dom"/>
</dbReference>
<feature type="transmembrane region" description="Helical" evidence="2">
    <location>
        <begin position="131"/>
        <end position="150"/>
    </location>
</feature>
<feature type="transmembrane region" description="Helical" evidence="2">
    <location>
        <begin position="170"/>
        <end position="191"/>
    </location>
</feature>
<feature type="domain" description="Phosphatidic acid phosphatase type 2/haloperoxidase" evidence="3">
    <location>
        <begin position="339"/>
        <end position="414"/>
    </location>
</feature>
<feature type="transmembrane region" description="Helical" evidence="2">
    <location>
        <begin position="272"/>
        <end position="293"/>
    </location>
</feature>
<reference evidence="5 6" key="1">
    <citation type="submission" date="2021-01" db="EMBL/GenBank/DDBJ databases">
        <title>Genomic Encyclopedia of Type Strains, Phase IV (KMG-IV): sequencing the most valuable type-strain genomes for metagenomic binning, comparative biology and taxonomic classification.</title>
        <authorList>
            <person name="Goeker M."/>
        </authorList>
    </citation>
    <scope>NUCLEOTIDE SEQUENCE [LARGE SCALE GENOMIC DNA]</scope>
    <source>
        <strain evidence="5 6">DSM 28236</strain>
    </source>
</reference>
<dbReference type="InterPro" id="IPR051311">
    <property type="entry name" value="DedA_domain"/>
</dbReference>
<feature type="transmembrane region" description="Helical" evidence="2">
    <location>
        <begin position="305"/>
        <end position="324"/>
    </location>
</feature>
<dbReference type="Pfam" id="PF09335">
    <property type="entry name" value="VTT_dom"/>
    <property type="match status" value="1"/>
</dbReference>
<evidence type="ECO:0000256" key="1">
    <source>
        <dbReference type="ARBA" id="ARBA00010792"/>
    </source>
</evidence>
<evidence type="ECO:0000259" key="3">
    <source>
        <dbReference type="Pfam" id="PF01569"/>
    </source>
</evidence>
<dbReference type="EMBL" id="JAFBER010000001">
    <property type="protein sequence ID" value="MBM7644140.1"/>
    <property type="molecule type" value="Genomic_DNA"/>
</dbReference>
<feature type="domain" description="VTT" evidence="4">
    <location>
        <begin position="29"/>
        <end position="154"/>
    </location>
</feature>
<protein>
    <submittedName>
        <fullName evidence="5">Membrane protein DedA with SNARE-associated domain</fullName>
    </submittedName>
</protein>
<comment type="similarity">
    <text evidence="1">Belongs to the DedA family.</text>
</comment>
<keyword evidence="2" id="KW-1133">Transmembrane helix</keyword>
<dbReference type="PANTHER" id="PTHR42709:SF9">
    <property type="entry name" value="ALKALINE PHOSPHATASE LIKE PROTEIN"/>
    <property type="match status" value="1"/>
</dbReference>
<dbReference type="PANTHER" id="PTHR42709">
    <property type="entry name" value="ALKALINE PHOSPHATASE LIKE PROTEIN"/>
    <property type="match status" value="1"/>
</dbReference>
<evidence type="ECO:0000256" key="2">
    <source>
        <dbReference type="SAM" id="Phobius"/>
    </source>
</evidence>
<feature type="transmembrane region" description="Helical" evidence="2">
    <location>
        <begin position="12"/>
        <end position="35"/>
    </location>
</feature>
<accession>A0ABS2PWQ2</accession>
<feature type="transmembrane region" description="Helical" evidence="2">
    <location>
        <begin position="47"/>
        <end position="70"/>
    </location>
</feature>
<feature type="transmembrane region" description="Helical" evidence="2">
    <location>
        <begin position="98"/>
        <end position="119"/>
    </location>
</feature>
<feature type="transmembrane region" description="Helical" evidence="2">
    <location>
        <begin position="344"/>
        <end position="362"/>
    </location>
</feature>
<keyword evidence="2" id="KW-0472">Membrane</keyword>
<sequence>MPFITAWIEHYGYIVLFLSPMLELLALPLPGEFAMGYAGVLAYQGKLNWMLCIALACLGSCTGITLSYLIGYKLAPFFNKYGHRIHMGPEKLEKMSRWFIHFGNKFLVIACFIPGIRHFTGYFSGITRISFRSYALYAYIGAFLWTSSFISLGKLLGPQWQQFHHSIKKYFLIGSLIIIMILALFYMLRFYKIQIKELIMSFLGKGVKRFRSLRRLRFLIAGTMILLIGFICLIGSLTENYLNNEFKQFDTIAITLVSLMFNEHWEPVMHQFLLLTSVKVLSILIIFTLLWILIKGKERMIEVSFLFIIVIGGEIYETCIRRLFHYLHPVHQNLTHKILYPFPSEQTLTGFVLYGLAAFMLVRHAKRAWLHTFALTAIVIVLILIGLSRVYFKIQYPSDVAAGYAFGGVWLSLNVLVMELFRFSRRFHQLRG</sequence>
<gene>
    <name evidence="5" type="ORF">JOD45_000331</name>
</gene>
<dbReference type="InterPro" id="IPR036938">
    <property type="entry name" value="PAP2/HPO_sf"/>
</dbReference>
<feature type="transmembrane region" description="Helical" evidence="2">
    <location>
        <begin position="369"/>
        <end position="392"/>
    </location>
</feature>
<proteinExistence type="inferred from homology"/>
<feature type="transmembrane region" description="Helical" evidence="2">
    <location>
        <begin position="404"/>
        <end position="421"/>
    </location>
</feature>
<dbReference type="Gene3D" id="1.20.144.10">
    <property type="entry name" value="Phosphatidic acid phosphatase type 2/haloperoxidase"/>
    <property type="match status" value="1"/>
</dbReference>
<evidence type="ECO:0000313" key="6">
    <source>
        <dbReference type="Proteomes" id="UP000808914"/>
    </source>
</evidence>
<dbReference type="SUPFAM" id="SSF48317">
    <property type="entry name" value="Acid phosphatase/Vanadium-dependent haloperoxidase"/>
    <property type="match status" value="1"/>
</dbReference>
<keyword evidence="6" id="KW-1185">Reference proteome</keyword>
<dbReference type="Pfam" id="PF01569">
    <property type="entry name" value="PAP2"/>
    <property type="match status" value="1"/>
</dbReference>
<evidence type="ECO:0000259" key="4">
    <source>
        <dbReference type="Pfam" id="PF09335"/>
    </source>
</evidence>
<keyword evidence="2" id="KW-0812">Transmembrane</keyword>
<dbReference type="InterPro" id="IPR000326">
    <property type="entry name" value="PAP2/HPO"/>
</dbReference>
<feature type="transmembrane region" description="Helical" evidence="2">
    <location>
        <begin position="218"/>
        <end position="237"/>
    </location>
</feature>
<name>A0ABS2PWQ2_9BACL</name>
<evidence type="ECO:0000313" key="5">
    <source>
        <dbReference type="EMBL" id="MBM7644140.1"/>
    </source>
</evidence>
<comment type="caution">
    <text evidence="5">The sequence shown here is derived from an EMBL/GenBank/DDBJ whole genome shotgun (WGS) entry which is preliminary data.</text>
</comment>
<dbReference type="Proteomes" id="UP000808914">
    <property type="component" value="Unassembled WGS sequence"/>
</dbReference>